<dbReference type="AlphaFoldDB" id="G0QP37"/>
<evidence type="ECO:0000259" key="2">
    <source>
        <dbReference type="PROSITE" id="PS50222"/>
    </source>
</evidence>
<evidence type="ECO:0000313" key="4">
    <source>
        <dbReference type="Proteomes" id="UP000008983"/>
    </source>
</evidence>
<dbReference type="InterPro" id="IPR002048">
    <property type="entry name" value="EF_hand_dom"/>
</dbReference>
<accession>G0QP37</accession>
<proteinExistence type="predicted"/>
<dbReference type="OrthoDB" id="26525at2759"/>
<dbReference type="GeneID" id="14909193"/>
<dbReference type="Gene3D" id="1.10.238.10">
    <property type="entry name" value="EF-hand"/>
    <property type="match status" value="1"/>
</dbReference>
<gene>
    <name evidence="3" type="ORF">IMG5_063650</name>
</gene>
<evidence type="ECO:0000313" key="3">
    <source>
        <dbReference type="EMBL" id="EGR33024.1"/>
    </source>
</evidence>
<dbReference type="EMBL" id="GL983521">
    <property type="protein sequence ID" value="EGR33024.1"/>
    <property type="molecule type" value="Genomic_DNA"/>
</dbReference>
<dbReference type="Proteomes" id="UP000008983">
    <property type="component" value="Unassembled WGS sequence"/>
</dbReference>
<dbReference type="CDD" id="cd00051">
    <property type="entry name" value="EFh"/>
    <property type="match status" value="1"/>
</dbReference>
<dbReference type="SMART" id="SM00054">
    <property type="entry name" value="EFh"/>
    <property type="match status" value="2"/>
</dbReference>
<reference evidence="3 4" key="1">
    <citation type="submission" date="2011-07" db="EMBL/GenBank/DDBJ databases">
        <authorList>
            <person name="Coyne R."/>
            <person name="Brami D."/>
            <person name="Johnson J."/>
            <person name="Hostetler J."/>
            <person name="Hannick L."/>
            <person name="Clark T."/>
            <person name="Cassidy-Hanley D."/>
            <person name="Inman J."/>
        </authorList>
    </citation>
    <scope>NUCLEOTIDE SEQUENCE [LARGE SCALE GENOMIC DNA]</scope>
    <source>
        <strain evidence="3 4">G5</strain>
    </source>
</reference>
<dbReference type="PROSITE" id="PS50222">
    <property type="entry name" value="EF_HAND_2"/>
    <property type="match status" value="1"/>
</dbReference>
<name>G0QP37_ICHMU</name>
<keyword evidence="4" id="KW-1185">Reference proteome</keyword>
<sequence length="168" mass="20038">MGCVTQKQSRVLSPKLRDKVLRIFRKIDVDGSKSIDKEETAKYWKSNFAKLNTNALFKTVDFDGSGSITEDEWLAFWQIVKRSGHSEKEINDELDNLLEGKAWVKFRNVDEYIMRDQKEKQGQNIHKIVDDERKKLDHSIECLLLFFQQFFYFQLERERQLELQTLKQ</sequence>
<dbReference type="PROSITE" id="PS00018">
    <property type="entry name" value="EF_HAND_1"/>
    <property type="match status" value="1"/>
</dbReference>
<dbReference type="eggNOG" id="ENOG502SG6P">
    <property type="taxonomic scope" value="Eukaryota"/>
</dbReference>
<dbReference type="InterPro" id="IPR011992">
    <property type="entry name" value="EF-hand-dom_pair"/>
</dbReference>
<dbReference type="GO" id="GO:0005509">
    <property type="term" value="F:calcium ion binding"/>
    <property type="evidence" value="ECO:0007669"/>
    <property type="project" value="InterPro"/>
</dbReference>
<dbReference type="SUPFAM" id="SSF47473">
    <property type="entry name" value="EF-hand"/>
    <property type="match status" value="1"/>
</dbReference>
<dbReference type="RefSeq" id="XP_004037010.1">
    <property type="nucleotide sequence ID" value="XM_004036962.1"/>
</dbReference>
<dbReference type="InParanoid" id="G0QP37"/>
<dbReference type="OMA" id="TQYEKKQ"/>
<dbReference type="Pfam" id="PF13202">
    <property type="entry name" value="EF-hand_5"/>
    <property type="match status" value="2"/>
</dbReference>
<dbReference type="InterPro" id="IPR018247">
    <property type="entry name" value="EF_Hand_1_Ca_BS"/>
</dbReference>
<evidence type="ECO:0000256" key="1">
    <source>
        <dbReference type="ARBA" id="ARBA00022837"/>
    </source>
</evidence>
<feature type="domain" description="EF-hand" evidence="2">
    <location>
        <begin position="48"/>
        <end position="83"/>
    </location>
</feature>
<keyword evidence="1" id="KW-0106">Calcium</keyword>
<organism evidence="3 4">
    <name type="scientific">Ichthyophthirius multifiliis</name>
    <name type="common">White spot disease agent</name>
    <name type="synonym">Ich</name>
    <dbReference type="NCBI Taxonomy" id="5932"/>
    <lineage>
        <taxon>Eukaryota</taxon>
        <taxon>Sar</taxon>
        <taxon>Alveolata</taxon>
        <taxon>Ciliophora</taxon>
        <taxon>Intramacronucleata</taxon>
        <taxon>Oligohymenophorea</taxon>
        <taxon>Hymenostomatida</taxon>
        <taxon>Ophryoglenina</taxon>
        <taxon>Ichthyophthirius</taxon>
    </lineage>
</organism>
<protein>
    <recommendedName>
        <fullName evidence="2">EF-hand domain-containing protein</fullName>
    </recommendedName>
</protein>